<keyword evidence="1" id="KW-0805">Transcription regulation</keyword>
<dbReference type="Pfam" id="PF01037">
    <property type="entry name" value="AsnC_trans_reg"/>
    <property type="match status" value="1"/>
</dbReference>
<dbReference type="OrthoDB" id="9809462at2"/>
<keyword evidence="3" id="KW-0804">Transcription</keyword>
<keyword evidence="6" id="KW-1185">Reference proteome</keyword>
<dbReference type="InterPro" id="IPR019887">
    <property type="entry name" value="Tscrpt_reg_AsnC/Lrp_C"/>
</dbReference>
<dbReference type="GO" id="GO:0043200">
    <property type="term" value="P:response to amino acid"/>
    <property type="evidence" value="ECO:0007669"/>
    <property type="project" value="TreeGrafter"/>
</dbReference>
<dbReference type="PROSITE" id="PS50956">
    <property type="entry name" value="HTH_ASNC_2"/>
    <property type="match status" value="1"/>
</dbReference>
<dbReference type="PANTHER" id="PTHR30154">
    <property type="entry name" value="LEUCINE-RESPONSIVE REGULATORY PROTEIN"/>
    <property type="match status" value="1"/>
</dbReference>
<dbReference type="KEGG" id="bsol:FSW04_08375"/>
<organism evidence="5 6">
    <name type="scientific">Baekduia soli</name>
    <dbReference type="NCBI Taxonomy" id="496014"/>
    <lineage>
        <taxon>Bacteria</taxon>
        <taxon>Bacillati</taxon>
        <taxon>Actinomycetota</taxon>
        <taxon>Thermoleophilia</taxon>
        <taxon>Solirubrobacterales</taxon>
        <taxon>Baekduiaceae</taxon>
        <taxon>Baekduia</taxon>
    </lineage>
</organism>
<dbReference type="InterPro" id="IPR036390">
    <property type="entry name" value="WH_DNA-bd_sf"/>
</dbReference>
<dbReference type="Gene3D" id="1.10.10.10">
    <property type="entry name" value="Winged helix-like DNA-binding domain superfamily/Winged helix DNA-binding domain"/>
    <property type="match status" value="1"/>
</dbReference>
<reference evidence="5 6" key="1">
    <citation type="journal article" date="2018" name="J. Microbiol.">
        <title>Baekduia soli gen. nov., sp. nov., a novel bacterium isolated from the soil of Baekdu Mountain and proposal of a novel family name, Baekduiaceae fam. nov.</title>
        <authorList>
            <person name="An D.S."/>
            <person name="Siddiqi M.Z."/>
            <person name="Kim K.H."/>
            <person name="Yu H.S."/>
            <person name="Im W.T."/>
        </authorList>
    </citation>
    <scope>NUCLEOTIDE SEQUENCE [LARGE SCALE GENOMIC DNA]</scope>
    <source>
        <strain evidence="5 6">BR7-21</strain>
    </source>
</reference>
<dbReference type="GO" id="GO:0005829">
    <property type="term" value="C:cytosol"/>
    <property type="evidence" value="ECO:0007669"/>
    <property type="project" value="TreeGrafter"/>
</dbReference>
<dbReference type="PROSITE" id="PS00519">
    <property type="entry name" value="HTH_ASNC_1"/>
    <property type="match status" value="1"/>
</dbReference>
<protein>
    <submittedName>
        <fullName evidence="5">Lrp/AsnC family transcriptional regulator</fullName>
    </submittedName>
</protein>
<dbReference type="SUPFAM" id="SSF46785">
    <property type="entry name" value="Winged helix' DNA-binding domain"/>
    <property type="match status" value="1"/>
</dbReference>
<dbReference type="PRINTS" id="PR00033">
    <property type="entry name" value="HTHASNC"/>
</dbReference>
<feature type="domain" description="HTH asnC-type" evidence="4">
    <location>
        <begin position="16"/>
        <end position="77"/>
    </location>
</feature>
<dbReference type="Gene3D" id="3.30.70.920">
    <property type="match status" value="1"/>
</dbReference>
<evidence type="ECO:0000259" key="4">
    <source>
        <dbReference type="PROSITE" id="PS50956"/>
    </source>
</evidence>
<evidence type="ECO:0000313" key="6">
    <source>
        <dbReference type="Proteomes" id="UP000321805"/>
    </source>
</evidence>
<dbReference type="Proteomes" id="UP000321805">
    <property type="component" value="Chromosome"/>
</dbReference>
<dbReference type="InterPro" id="IPR011008">
    <property type="entry name" value="Dimeric_a/b-barrel"/>
</dbReference>
<dbReference type="Pfam" id="PF13404">
    <property type="entry name" value="HTH_AsnC-type"/>
    <property type="match status" value="1"/>
</dbReference>
<evidence type="ECO:0000313" key="5">
    <source>
        <dbReference type="EMBL" id="QEC47588.1"/>
    </source>
</evidence>
<dbReference type="GO" id="GO:0043565">
    <property type="term" value="F:sequence-specific DNA binding"/>
    <property type="evidence" value="ECO:0007669"/>
    <property type="project" value="InterPro"/>
</dbReference>
<accession>A0A5B8U3Y8</accession>
<name>A0A5B8U3Y8_9ACTN</name>
<dbReference type="EMBL" id="CP042430">
    <property type="protein sequence ID" value="QEC47588.1"/>
    <property type="molecule type" value="Genomic_DNA"/>
</dbReference>
<evidence type="ECO:0000256" key="1">
    <source>
        <dbReference type="ARBA" id="ARBA00023015"/>
    </source>
</evidence>
<gene>
    <name evidence="5" type="ORF">FSW04_08375</name>
</gene>
<evidence type="ECO:0000256" key="2">
    <source>
        <dbReference type="ARBA" id="ARBA00023125"/>
    </source>
</evidence>
<dbReference type="AlphaFoldDB" id="A0A5B8U3Y8"/>
<dbReference type="InterPro" id="IPR019885">
    <property type="entry name" value="Tscrpt_reg_HTH_AsnC-type_CS"/>
</dbReference>
<sequence length="160" mass="17396">MPELRWSETDEAVVSLDGTDIGLLRELQADARVSLAELGRRVGLSSPAVAERVRRLTDGGVIRGFHADIDPRALGLTLGVVIRVRPAPRQLHRVADLAQATPEVVECHRITGEDCFILRAHVTGVEHLEEVIDRFAPFGQTTTSVMQSSPVPLRGVHLGA</sequence>
<dbReference type="SUPFAM" id="SSF54909">
    <property type="entry name" value="Dimeric alpha+beta barrel"/>
    <property type="match status" value="1"/>
</dbReference>
<dbReference type="InterPro" id="IPR036388">
    <property type="entry name" value="WH-like_DNA-bd_sf"/>
</dbReference>
<dbReference type="PANTHER" id="PTHR30154:SF53">
    <property type="entry name" value="HTH-TYPE TRANSCRIPTIONAL REGULATOR LRPC"/>
    <property type="match status" value="1"/>
</dbReference>
<evidence type="ECO:0000256" key="3">
    <source>
        <dbReference type="ARBA" id="ARBA00023163"/>
    </source>
</evidence>
<dbReference type="SMART" id="SM00344">
    <property type="entry name" value="HTH_ASNC"/>
    <property type="match status" value="1"/>
</dbReference>
<keyword evidence="2" id="KW-0238">DNA-binding</keyword>
<dbReference type="InterPro" id="IPR019888">
    <property type="entry name" value="Tscrpt_reg_AsnC-like"/>
</dbReference>
<dbReference type="InterPro" id="IPR000485">
    <property type="entry name" value="AsnC-type_HTH_dom"/>
</dbReference>
<proteinExistence type="predicted"/>